<dbReference type="SUPFAM" id="SSF47794">
    <property type="entry name" value="Rad51 N-terminal domain-like"/>
    <property type="match status" value="1"/>
</dbReference>
<evidence type="ECO:0000313" key="3">
    <source>
        <dbReference type="Proteomes" id="UP000011513"/>
    </source>
</evidence>
<dbReference type="OrthoDB" id="202878at2157"/>
<accession>M0DCW3</accession>
<dbReference type="Gene3D" id="1.10.150.20">
    <property type="entry name" value="5' to 3' exonuclease, C-terminal subdomain"/>
    <property type="match status" value="1"/>
</dbReference>
<evidence type="ECO:0000313" key="2">
    <source>
        <dbReference type="EMBL" id="ELZ33320.1"/>
    </source>
</evidence>
<feature type="region of interest" description="Disordered" evidence="1">
    <location>
        <begin position="132"/>
        <end position="174"/>
    </location>
</feature>
<dbReference type="Pfam" id="PF14520">
    <property type="entry name" value="HHH_5"/>
    <property type="match status" value="1"/>
</dbReference>
<feature type="compositionally biased region" description="Basic and acidic residues" evidence="1">
    <location>
        <begin position="140"/>
        <end position="156"/>
    </location>
</feature>
<dbReference type="RefSeq" id="WP_008384411.1">
    <property type="nucleotide sequence ID" value="NZ_AOIV01000008.1"/>
</dbReference>
<dbReference type="InParanoid" id="M0DCW3"/>
<keyword evidence="3" id="KW-1185">Reference proteome</keyword>
<dbReference type="AlphaFoldDB" id="M0DCW3"/>
<comment type="caution">
    <text evidence="2">The sequence shown here is derived from an EMBL/GenBank/DDBJ whole genome shotgun (WGS) entry which is preliminary data.</text>
</comment>
<evidence type="ECO:0000256" key="1">
    <source>
        <dbReference type="SAM" id="MobiDB-lite"/>
    </source>
</evidence>
<sequence length="174" mass="18497">MGDDDAAESEMYAVTKSGLTVECENFKAIDGGVLLFEDTKRKRVSGFVPHGELKYVLSADATTRTGENVWDAAASEDDSEAPESSSSTVEDGFRSELTVLGGLGETYAERLHEEGIDSLSSIRRADAARVATAAGVPESRANRWIDAANDRDEGASSERQANAETSAEDEAGDV</sequence>
<dbReference type="InterPro" id="IPR010995">
    <property type="entry name" value="DNA_repair_Rad51/TF_NusA_a-hlx"/>
</dbReference>
<protein>
    <submittedName>
        <fullName evidence="2">Poly(3-hydroxyalkanoate) synthase subunit PhaC</fullName>
    </submittedName>
</protein>
<reference evidence="2 3" key="1">
    <citation type="journal article" date="2014" name="PLoS Genet.">
        <title>Phylogenetically driven sequencing of extremely halophilic archaea reveals strategies for static and dynamic osmo-response.</title>
        <authorList>
            <person name="Becker E.A."/>
            <person name="Seitzer P.M."/>
            <person name="Tritt A."/>
            <person name="Larsen D."/>
            <person name="Krusor M."/>
            <person name="Yao A.I."/>
            <person name="Wu D."/>
            <person name="Madern D."/>
            <person name="Eisen J.A."/>
            <person name="Darling A.E."/>
            <person name="Facciotti M.T."/>
        </authorList>
    </citation>
    <scope>NUCLEOTIDE SEQUENCE [LARGE SCALE GENOMIC DNA]</scope>
    <source>
        <strain evidence="2 3">JCM 14848</strain>
    </source>
</reference>
<proteinExistence type="predicted"/>
<organism evidence="2 3">
    <name type="scientific">Halogeometricum pallidum JCM 14848</name>
    <dbReference type="NCBI Taxonomy" id="1227487"/>
    <lineage>
        <taxon>Archaea</taxon>
        <taxon>Methanobacteriati</taxon>
        <taxon>Methanobacteriota</taxon>
        <taxon>Stenosarchaea group</taxon>
        <taxon>Halobacteria</taxon>
        <taxon>Halobacteriales</taxon>
        <taxon>Haloferacaceae</taxon>
        <taxon>Halogeometricum</taxon>
    </lineage>
</organism>
<dbReference type="EMBL" id="AOIV01000008">
    <property type="protein sequence ID" value="ELZ33320.1"/>
    <property type="molecule type" value="Genomic_DNA"/>
</dbReference>
<dbReference type="GO" id="GO:0000166">
    <property type="term" value="F:nucleotide binding"/>
    <property type="evidence" value="ECO:0007669"/>
    <property type="project" value="InterPro"/>
</dbReference>
<name>M0DCW3_HALPD</name>
<dbReference type="Proteomes" id="UP000011513">
    <property type="component" value="Unassembled WGS sequence"/>
</dbReference>
<feature type="region of interest" description="Disordered" evidence="1">
    <location>
        <begin position="72"/>
        <end position="93"/>
    </location>
</feature>
<gene>
    <name evidence="2" type="ORF">C474_04550</name>
</gene>